<gene>
    <name evidence="2" type="ORF">Apa02nite_079490</name>
</gene>
<feature type="domain" description="DUF218" evidence="1">
    <location>
        <begin position="24"/>
        <end position="156"/>
    </location>
</feature>
<name>A0ABQ4BMF0_9ACTN</name>
<evidence type="ECO:0000313" key="3">
    <source>
        <dbReference type="Proteomes" id="UP000624709"/>
    </source>
</evidence>
<dbReference type="Pfam" id="PF02698">
    <property type="entry name" value="DUF218"/>
    <property type="match status" value="1"/>
</dbReference>
<sequence length="221" mass="24230">MTFEILPGTPGLTLDEVAHVLIPGRGRNAAGDGLTSLSAARVEVAAFLYRDAVGERGGRVVCSGYRSPVDNKGRRWTTEDAPGEFFQGLPEADAMRRNLAGFGIPPELIRVERHSVDTVTNLLRSEHEGHFGDSRPVAIVAQRAHLSRMLSIIAPRTLRRPYLGVIVPESRPESESPLTNLSSRVISAHLPTDPQRAITVATRRAESIWSLAQLLGKREYH</sequence>
<comment type="caution">
    <text evidence="2">The sequence shown here is derived from an EMBL/GenBank/DDBJ whole genome shotgun (WGS) entry which is preliminary data.</text>
</comment>
<dbReference type="InterPro" id="IPR003848">
    <property type="entry name" value="DUF218"/>
</dbReference>
<protein>
    <recommendedName>
        <fullName evidence="1">DUF218 domain-containing protein</fullName>
    </recommendedName>
</protein>
<evidence type="ECO:0000313" key="2">
    <source>
        <dbReference type="EMBL" id="GIE71841.1"/>
    </source>
</evidence>
<dbReference type="EMBL" id="BOMS01000134">
    <property type="protein sequence ID" value="GIE71841.1"/>
    <property type="molecule type" value="Genomic_DNA"/>
</dbReference>
<dbReference type="Proteomes" id="UP000624709">
    <property type="component" value="Unassembled WGS sequence"/>
</dbReference>
<proteinExistence type="predicted"/>
<organism evidence="2 3">
    <name type="scientific">Actinoplanes palleronii</name>
    <dbReference type="NCBI Taxonomy" id="113570"/>
    <lineage>
        <taxon>Bacteria</taxon>
        <taxon>Bacillati</taxon>
        <taxon>Actinomycetota</taxon>
        <taxon>Actinomycetes</taxon>
        <taxon>Micromonosporales</taxon>
        <taxon>Micromonosporaceae</taxon>
        <taxon>Actinoplanes</taxon>
    </lineage>
</organism>
<accession>A0ABQ4BMF0</accession>
<dbReference type="RefSeq" id="WP_344574699.1">
    <property type="nucleotide sequence ID" value="NZ_BAAATY010000046.1"/>
</dbReference>
<reference evidence="2 3" key="1">
    <citation type="submission" date="2021-01" db="EMBL/GenBank/DDBJ databases">
        <title>Whole genome shotgun sequence of Actinoplanes palleronii NBRC 14916.</title>
        <authorList>
            <person name="Komaki H."/>
            <person name="Tamura T."/>
        </authorList>
    </citation>
    <scope>NUCLEOTIDE SEQUENCE [LARGE SCALE GENOMIC DNA]</scope>
    <source>
        <strain evidence="2 3">NBRC 14916</strain>
    </source>
</reference>
<keyword evidence="3" id="KW-1185">Reference proteome</keyword>
<evidence type="ECO:0000259" key="1">
    <source>
        <dbReference type="Pfam" id="PF02698"/>
    </source>
</evidence>